<dbReference type="Proteomes" id="UP001075354">
    <property type="component" value="Chromosome 9"/>
</dbReference>
<keyword evidence="1" id="KW-0175">Coiled coil</keyword>
<feature type="coiled-coil region" evidence="1">
    <location>
        <begin position="33"/>
        <end position="95"/>
    </location>
</feature>
<gene>
    <name evidence="2" type="ORF">ONE63_010628</name>
</gene>
<comment type="caution">
    <text evidence="2">The sequence shown here is derived from an EMBL/GenBank/DDBJ whole genome shotgun (WGS) entry which is preliminary data.</text>
</comment>
<protein>
    <submittedName>
        <fullName evidence="2">Uncharacterized protein</fullName>
    </submittedName>
</protein>
<reference evidence="2" key="1">
    <citation type="submission" date="2022-12" db="EMBL/GenBank/DDBJ databases">
        <title>Chromosome-level genome assembly of the bean flower thrips Megalurothrips usitatus.</title>
        <authorList>
            <person name="Ma L."/>
            <person name="Liu Q."/>
            <person name="Li H."/>
            <person name="Cai W."/>
        </authorList>
    </citation>
    <scope>NUCLEOTIDE SEQUENCE</scope>
    <source>
        <strain evidence="2">Cailab_2022a</strain>
    </source>
</reference>
<sequence>MREELLQQQKEYIGTVAWRPSGSVSNDIRAHDMAILKAKSEQLSVMLDQEERKANEMFAKVSKARQRMQQYQIELAIKRETVNKLIENVEHQEEADVKLLKTLTGPTMM</sequence>
<dbReference type="EMBL" id="JAPTSV010000009">
    <property type="protein sequence ID" value="KAJ1524092.1"/>
    <property type="molecule type" value="Genomic_DNA"/>
</dbReference>
<proteinExistence type="predicted"/>
<evidence type="ECO:0000256" key="1">
    <source>
        <dbReference type="SAM" id="Coils"/>
    </source>
</evidence>
<dbReference type="AlphaFoldDB" id="A0AAV7XHK5"/>
<name>A0AAV7XHK5_9NEOP</name>
<evidence type="ECO:0000313" key="2">
    <source>
        <dbReference type="EMBL" id="KAJ1524092.1"/>
    </source>
</evidence>
<evidence type="ECO:0000313" key="3">
    <source>
        <dbReference type="Proteomes" id="UP001075354"/>
    </source>
</evidence>
<accession>A0AAV7XHK5</accession>
<keyword evidence="3" id="KW-1185">Reference proteome</keyword>
<organism evidence="2 3">
    <name type="scientific">Megalurothrips usitatus</name>
    <name type="common">bean blossom thrips</name>
    <dbReference type="NCBI Taxonomy" id="439358"/>
    <lineage>
        <taxon>Eukaryota</taxon>
        <taxon>Metazoa</taxon>
        <taxon>Ecdysozoa</taxon>
        <taxon>Arthropoda</taxon>
        <taxon>Hexapoda</taxon>
        <taxon>Insecta</taxon>
        <taxon>Pterygota</taxon>
        <taxon>Neoptera</taxon>
        <taxon>Paraneoptera</taxon>
        <taxon>Thysanoptera</taxon>
        <taxon>Terebrantia</taxon>
        <taxon>Thripoidea</taxon>
        <taxon>Thripidae</taxon>
        <taxon>Megalurothrips</taxon>
    </lineage>
</organism>